<dbReference type="InterPro" id="IPR001623">
    <property type="entry name" value="DnaJ_domain"/>
</dbReference>
<sequence>MVYLAGAGYNAVVGMNNRRPKFLTPIIPNSIISTPYDVAFLCRCCREHYFSSTSESAWTDFPVENAYELLGVSETSSFTEIKASFRKLAKETHPDLAESSSDSSASRRFVQILAAYEGILIVYDALQILSDSQKRAHYDMYLLSQKKLMQKHSEQGSKLYIYKSQASTFKEMEVVEWLKWYRLTINNILSEKRVVDGTGYFDVLERDFYSAIHAAYYGPEIDSMPMEFLPDCFEAEERSSYETPEVLHLVSGRDLFGMVCLANKVPEISTINNEMLTSFRSFHSGPCQSVTNVNDYRKAERSDHFETYQGLGSKTSTIVSDAYRHLELHISGRVVATASRTLPRCCSDVMQTEDTEDHIQVFLNLYEDPKHIMSDFWKGYLANGAVGRRIHLGTISGLGSSPDEGCCYVYNDKGTKTHAIMKHRTLMSSLPMSLAPTHPHSSPSVKLSIEAIWPLGGWYVETYGKDKHGRTKPSQRFWDGLDYNMQADRNYLPKTEPKYLPVKYTDCPSATTCRRLHPAMYLFALAYRTLDLEYAKASKKSFRNVVGAQMFRVIHWCKKLVQ</sequence>
<feature type="domain" description="J" evidence="1">
    <location>
        <begin position="65"/>
        <end position="142"/>
    </location>
</feature>
<evidence type="ECO:0000313" key="2">
    <source>
        <dbReference type="EMBL" id="WVZ11940.1"/>
    </source>
</evidence>
<dbReference type="SUPFAM" id="SSF46565">
    <property type="entry name" value="Chaperone J-domain"/>
    <property type="match status" value="1"/>
</dbReference>
<dbReference type="SMART" id="SM00271">
    <property type="entry name" value="DnaJ"/>
    <property type="match status" value="1"/>
</dbReference>
<dbReference type="EMBL" id="CP144696">
    <property type="protein sequence ID" value="WVZ11940.1"/>
    <property type="molecule type" value="Genomic_DNA"/>
</dbReference>
<dbReference type="PROSITE" id="PS50076">
    <property type="entry name" value="DNAJ_2"/>
    <property type="match status" value="1"/>
</dbReference>
<dbReference type="Proteomes" id="UP001374535">
    <property type="component" value="Chromosome 5"/>
</dbReference>
<reference evidence="2 3" key="1">
    <citation type="journal article" date="2023" name="Life. Sci Alliance">
        <title>Evolutionary insights into 3D genome organization and epigenetic landscape of Vigna mungo.</title>
        <authorList>
            <person name="Junaid A."/>
            <person name="Singh B."/>
            <person name="Bhatia S."/>
        </authorList>
    </citation>
    <scope>NUCLEOTIDE SEQUENCE [LARGE SCALE GENOMIC DNA]</scope>
    <source>
        <strain evidence="2">Urdbean</strain>
    </source>
</reference>
<accession>A0AAQ3NKB1</accession>
<dbReference type="Gene3D" id="1.10.287.110">
    <property type="entry name" value="DnaJ domain"/>
    <property type="match status" value="1"/>
</dbReference>
<keyword evidence="3" id="KW-1185">Reference proteome</keyword>
<dbReference type="PANTHER" id="PTHR45286:SF1">
    <property type="entry name" value="CHAPERONE DNAJ-DOMAIN SUPERFAMILY PROTEIN"/>
    <property type="match status" value="1"/>
</dbReference>
<gene>
    <name evidence="2" type="ORF">V8G54_016470</name>
</gene>
<protein>
    <recommendedName>
        <fullName evidence="1">J domain-containing protein</fullName>
    </recommendedName>
</protein>
<dbReference type="CDD" id="cd06257">
    <property type="entry name" value="DnaJ"/>
    <property type="match status" value="1"/>
</dbReference>
<dbReference type="Pfam" id="PF00226">
    <property type="entry name" value="DnaJ"/>
    <property type="match status" value="1"/>
</dbReference>
<proteinExistence type="predicted"/>
<evidence type="ECO:0000313" key="3">
    <source>
        <dbReference type="Proteomes" id="UP001374535"/>
    </source>
</evidence>
<dbReference type="AlphaFoldDB" id="A0AAQ3NKB1"/>
<name>A0AAQ3NKB1_VIGMU</name>
<evidence type="ECO:0000259" key="1">
    <source>
        <dbReference type="PROSITE" id="PS50076"/>
    </source>
</evidence>
<dbReference type="PANTHER" id="PTHR45286">
    <property type="entry name" value="CHAPERONE DNAJ-DOMAIN SUPERFAMILY PROTEIN"/>
    <property type="match status" value="1"/>
</dbReference>
<dbReference type="PRINTS" id="PR00625">
    <property type="entry name" value="JDOMAIN"/>
</dbReference>
<dbReference type="InterPro" id="IPR036869">
    <property type="entry name" value="J_dom_sf"/>
</dbReference>
<organism evidence="2 3">
    <name type="scientific">Vigna mungo</name>
    <name type="common">Black gram</name>
    <name type="synonym">Phaseolus mungo</name>
    <dbReference type="NCBI Taxonomy" id="3915"/>
    <lineage>
        <taxon>Eukaryota</taxon>
        <taxon>Viridiplantae</taxon>
        <taxon>Streptophyta</taxon>
        <taxon>Embryophyta</taxon>
        <taxon>Tracheophyta</taxon>
        <taxon>Spermatophyta</taxon>
        <taxon>Magnoliopsida</taxon>
        <taxon>eudicotyledons</taxon>
        <taxon>Gunneridae</taxon>
        <taxon>Pentapetalae</taxon>
        <taxon>rosids</taxon>
        <taxon>fabids</taxon>
        <taxon>Fabales</taxon>
        <taxon>Fabaceae</taxon>
        <taxon>Papilionoideae</taxon>
        <taxon>50 kb inversion clade</taxon>
        <taxon>NPAAA clade</taxon>
        <taxon>indigoferoid/millettioid clade</taxon>
        <taxon>Phaseoleae</taxon>
        <taxon>Vigna</taxon>
    </lineage>
</organism>